<dbReference type="PANTHER" id="PTHR21646">
    <property type="entry name" value="UBIQUITIN CARBOXYL-TERMINAL HYDROLASE"/>
    <property type="match status" value="1"/>
</dbReference>
<comment type="similarity">
    <text evidence="2">Belongs to the peptidase C19 family.</text>
</comment>
<dbReference type="SUPFAM" id="SSF143791">
    <property type="entry name" value="DUSP-like"/>
    <property type="match status" value="1"/>
</dbReference>
<dbReference type="PANTHER" id="PTHR21646:SF24">
    <property type="entry name" value="UBIQUITIN CARBOXYL-TERMINAL HYDROLASE"/>
    <property type="match status" value="1"/>
</dbReference>
<evidence type="ECO:0000256" key="6">
    <source>
        <dbReference type="ARBA" id="ARBA00022801"/>
    </source>
</evidence>
<keyword evidence="4" id="KW-0645">Protease</keyword>
<dbReference type="Gene3D" id="3.90.70.10">
    <property type="entry name" value="Cysteine proteinases"/>
    <property type="match status" value="2"/>
</dbReference>
<proteinExistence type="inferred from homology"/>
<keyword evidence="6" id="KW-0378">Hydrolase</keyword>
<dbReference type="PROSITE" id="PS51283">
    <property type="entry name" value="DUSP"/>
    <property type="match status" value="1"/>
</dbReference>
<dbReference type="InterPro" id="IPR028889">
    <property type="entry name" value="USP"/>
</dbReference>
<dbReference type="SMART" id="SM00695">
    <property type="entry name" value="DUSP"/>
    <property type="match status" value="1"/>
</dbReference>
<protein>
    <recommendedName>
        <fullName evidence="3">ubiquitinyl hydrolase 1</fullName>
        <ecNumber evidence="3">3.4.19.12</ecNumber>
    </recommendedName>
</protein>
<dbReference type="InterPro" id="IPR050185">
    <property type="entry name" value="Ub_carboxyl-term_hydrolase"/>
</dbReference>
<accession>A0A1J4KEY0</accession>
<dbReference type="GO" id="GO:0006508">
    <property type="term" value="P:proteolysis"/>
    <property type="evidence" value="ECO:0007669"/>
    <property type="project" value="UniProtKB-KW"/>
</dbReference>
<comment type="catalytic activity">
    <reaction evidence="1">
        <text>Thiol-dependent hydrolysis of ester, thioester, amide, peptide and isopeptide bonds formed by the C-terminal Gly of ubiquitin (a 76-residue protein attached to proteins as an intracellular targeting signal).</text>
        <dbReference type="EC" id="3.4.19.12"/>
    </reaction>
</comment>
<dbReference type="InterPro" id="IPR018200">
    <property type="entry name" value="USP_CS"/>
</dbReference>
<dbReference type="GeneID" id="94837849"/>
<keyword evidence="7" id="KW-0788">Thiol protease</keyword>
<evidence type="ECO:0000259" key="8">
    <source>
        <dbReference type="PROSITE" id="PS50235"/>
    </source>
</evidence>
<dbReference type="Pfam" id="PF06337">
    <property type="entry name" value="DUSP"/>
    <property type="match status" value="1"/>
</dbReference>
<dbReference type="InterPro" id="IPR035927">
    <property type="entry name" value="DUSP-like_sf"/>
</dbReference>
<feature type="domain" description="USP" evidence="8">
    <location>
        <begin position="294"/>
        <end position="871"/>
    </location>
</feature>
<dbReference type="EMBL" id="MLAK01000676">
    <property type="protein sequence ID" value="OHT08150.1"/>
    <property type="molecule type" value="Genomic_DNA"/>
</dbReference>
<dbReference type="Gene3D" id="3.30.2230.10">
    <property type="entry name" value="DUSP-like"/>
    <property type="match status" value="1"/>
</dbReference>
<dbReference type="Gene3D" id="3.10.20.90">
    <property type="entry name" value="Phosphatidylinositol 3-kinase Catalytic Subunit, Chain A, domain 1"/>
    <property type="match status" value="1"/>
</dbReference>
<dbReference type="VEuPathDB" id="TrichDB:TRFO_23434"/>
<organism evidence="10 11">
    <name type="scientific">Tritrichomonas foetus</name>
    <dbReference type="NCBI Taxonomy" id="1144522"/>
    <lineage>
        <taxon>Eukaryota</taxon>
        <taxon>Metamonada</taxon>
        <taxon>Parabasalia</taxon>
        <taxon>Tritrichomonadida</taxon>
        <taxon>Tritrichomonadidae</taxon>
        <taxon>Tritrichomonas</taxon>
    </lineage>
</organism>
<dbReference type="AlphaFoldDB" id="A0A1J4KEY0"/>
<dbReference type="PROSITE" id="PS50235">
    <property type="entry name" value="USP_3"/>
    <property type="match status" value="1"/>
</dbReference>
<sequence>MFFNLPSPEEQKQRYKQLEQESKLIPGENAYLISMKWLSTFKRDIGYYYHSENERQCGKIDNSRLLNSSGEFDSEKVNERIDYEIVTKDVWNQLFEWYGGGPEIKAPIVQSVTGPKVVLQFLNLQCFYKNESINIKCHKFLKGGELKAMIIHEFGLPENTEARLIDYWHKQIHNTIIDEKEIHHFSLYEGQEVLLDTKNEDGQWESEAVSQKEQTFNYSASSPSNNNYYYNNNNNNNIYNTSFNINDPFGQNSRSNSIFHNHSPSPNYSTTPSYSSSYYGDGYSSQPAEAPGVVGLRNLGNTCFFNSGTQCLLHSNPLCHVFLNTNWEADLNTTNPIGMKGRLASAFADLMRRVWSGNENCISPNDLKMVIGEFAPQFSGFGQQDSHELITFMLDGIHEDLNRVIHKPIVEGIDGDGTNDLEISEKSWEIFKSRNDSVIVDNFYGQYRSVLLCPNCHSTTVVFDPFVTLTLPITKPKNRSLTVTFVPREFNQKYQTINIDVKPSSSFATISKIVSEKIGKNVNVVFGTKRYGFEIGWGVEEYEYAHKPKYLAFEIDNIDESKFYVVCLIKAEKSEQISSYSSLPTDYEVPGLFLVELDHDNPSEEEIAEAAENKLSCLWNEYTGDELPENAIALKNQIKFKEVRTSRRIAAEIPSFCSYTKPSIGADKEFHYLGSKVAIIRINPAYANETHAFSMDTLLSHVKPKVSKNYSGGFHFNSVNLDDCFSYFSAPDKLDEDNKWFCPKCRDFVCADKKMDIWKVPRCLIIHLKRFTGSSLSATKDNTNVDYPSELDLSNFIVGPQKNEPNLKYKLYAVSEHMGGLSGGHYTAHAIVVNEHSHHGKWYSFNDSSTFQSSEEQAKNGSAYVLFYQRCE</sequence>
<keyword evidence="11" id="KW-1185">Reference proteome</keyword>
<dbReference type="GO" id="GO:0004843">
    <property type="term" value="F:cysteine-type deubiquitinase activity"/>
    <property type="evidence" value="ECO:0007669"/>
    <property type="project" value="UniProtKB-EC"/>
</dbReference>
<feature type="domain" description="DUSP" evidence="9">
    <location>
        <begin position="6"/>
        <end position="109"/>
    </location>
</feature>
<dbReference type="SUPFAM" id="SSF54001">
    <property type="entry name" value="Cysteine proteinases"/>
    <property type="match status" value="1"/>
</dbReference>
<name>A0A1J4KEY0_9EUKA</name>
<dbReference type="RefSeq" id="XP_068361286.1">
    <property type="nucleotide sequence ID" value="XM_068503145.1"/>
</dbReference>
<evidence type="ECO:0000256" key="5">
    <source>
        <dbReference type="ARBA" id="ARBA00022786"/>
    </source>
</evidence>
<dbReference type="Proteomes" id="UP000179807">
    <property type="component" value="Unassembled WGS sequence"/>
</dbReference>
<evidence type="ECO:0000313" key="10">
    <source>
        <dbReference type="EMBL" id="OHT08150.1"/>
    </source>
</evidence>
<dbReference type="GO" id="GO:0016579">
    <property type="term" value="P:protein deubiquitination"/>
    <property type="evidence" value="ECO:0007669"/>
    <property type="project" value="InterPro"/>
</dbReference>
<evidence type="ECO:0000256" key="3">
    <source>
        <dbReference type="ARBA" id="ARBA00012759"/>
    </source>
</evidence>
<dbReference type="EC" id="3.4.19.12" evidence="3"/>
<dbReference type="InterPro" id="IPR006615">
    <property type="entry name" value="Pept_C19_DUSP"/>
</dbReference>
<dbReference type="OrthoDB" id="265776at2759"/>
<dbReference type="Pfam" id="PF00443">
    <property type="entry name" value="UCH"/>
    <property type="match status" value="1"/>
</dbReference>
<evidence type="ECO:0000259" key="9">
    <source>
        <dbReference type="PROSITE" id="PS51283"/>
    </source>
</evidence>
<dbReference type="PROSITE" id="PS00973">
    <property type="entry name" value="USP_2"/>
    <property type="match status" value="1"/>
</dbReference>
<evidence type="ECO:0000256" key="4">
    <source>
        <dbReference type="ARBA" id="ARBA00022670"/>
    </source>
</evidence>
<gene>
    <name evidence="10" type="ORF">TRFO_23434</name>
</gene>
<reference evidence="10" key="1">
    <citation type="submission" date="2016-10" db="EMBL/GenBank/DDBJ databases">
        <authorList>
            <person name="Benchimol M."/>
            <person name="Almeida L.G."/>
            <person name="Vasconcelos A.T."/>
            <person name="Perreira-Neves A."/>
            <person name="Rosa I.A."/>
            <person name="Tasca T."/>
            <person name="Bogo M.R."/>
            <person name="de Souza W."/>
        </authorList>
    </citation>
    <scope>NUCLEOTIDE SEQUENCE [LARGE SCALE GENOMIC DNA]</scope>
    <source>
        <strain evidence="10">K</strain>
    </source>
</reference>
<evidence type="ECO:0000256" key="2">
    <source>
        <dbReference type="ARBA" id="ARBA00009085"/>
    </source>
</evidence>
<evidence type="ECO:0000256" key="7">
    <source>
        <dbReference type="ARBA" id="ARBA00022807"/>
    </source>
</evidence>
<comment type="caution">
    <text evidence="10">The sequence shown here is derived from an EMBL/GenBank/DDBJ whole genome shotgun (WGS) entry which is preliminary data.</text>
</comment>
<dbReference type="InterPro" id="IPR038765">
    <property type="entry name" value="Papain-like_cys_pep_sf"/>
</dbReference>
<evidence type="ECO:0000313" key="11">
    <source>
        <dbReference type="Proteomes" id="UP000179807"/>
    </source>
</evidence>
<keyword evidence="5" id="KW-0833">Ubl conjugation pathway</keyword>
<evidence type="ECO:0000256" key="1">
    <source>
        <dbReference type="ARBA" id="ARBA00000707"/>
    </source>
</evidence>
<dbReference type="InterPro" id="IPR001394">
    <property type="entry name" value="Peptidase_C19_UCH"/>
</dbReference>